<proteinExistence type="inferred from homology"/>
<protein>
    <submittedName>
        <fullName evidence="5">LysR family transcriptional regulator</fullName>
    </submittedName>
</protein>
<sequence>MFFSKKINQFFAVANCQSLVKAADLINVTPSALRHGLNELESQVGRSLVKRSKTGVTLTPTGKALYEKLFPYYEKIKSIENQISSTKEDKQNLAIKLDGLYYPDLKTKLLSIKQNSHCYNLSLTDGYIDNIENELFKDGFDLVISSLDFEYSNKNIQSVDLCTQKVGMLTHKILLDKHKNQSMKQFFKEETLIQRSSTLQNPIFISTINRLKEKGYQCHTLGLTEMSDVLHFINEGAGYCFIPENAHFISSITNEQVQFIRSPFPFDVLLHQKVYFKKDNQKDLADIAMTLR</sequence>
<dbReference type="PROSITE" id="PS50931">
    <property type="entry name" value="HTH_LYSR"/>
    <property type="match status" value="1"/>
</dbReference>
<accession>A0AAJ3HPS3</accession>
<keyword evidence="2" id="KW-0805">Transcription regulation</keyword>
<evidence type="ECO:0000256" key="2">
    <source>
        <dbReference type="ARBA" id="ARBA00023015"/>
    </source>
</evidence>
<evidence type="ECO:0000256" key="3">
    <source>
        <dbReference type="ARBA" id="ARBA00023163"/>
    </source>
</evidence>
<dbReference type="RefSeq" id="WP_064721199.1">
    <property type="nucleotide sequence ID" value="NZ_LXEV01000036.1"/>
</dbReference>
<dbReference type="InterPro" id="IPR036390">
    <property type="entry name" value="WH_DNA-bd_sf"/>
</dbReference>
<evidence type="ECO:0000259" key="4">
    <source>
        <dbReference type="PROSITE" id="PS50931"/>
    </source>
</evidence>
<dbReference type="GO" id="GO:0000976">
    <property type="term" value="F:transcription cis-regulatory region binding"/>
    <property type="evidence" value="ECO:0007669"/>
    <property type="project" value="TreeGrafter"/>
</dbReference>
<organism evidence="5 6">
    <name type="scientific">Proteus hauseri ATCC 700826</name>
    <dbReference type="NCBI Taxonomy" id="1354271"/>
    <lineage>
        <taxon>Bacteria</taxon>
        <taxon>Pseudomonadati</taxon>
        <taxon>Pseudomonadota</taxon>
        <taxon>Gammaproteobacteria</taxon>
        <taxon>Enterobacterales</taxon>
        <taxon>Morganellaceae</taxon>
        <taxon>Proteus</taxon>
    </lineage>
</organism>
<dbReference type="InterPro" id="IPR036388">
    <property type="entry name" value="WH-like_DNA-bd_sf"/>
</dbReference>
<dbReference type="GO" id="GO:0003700">
    <property type="term" value="F:DNA-binding transcription factor activity"/>
    <property type="evidence" value="ECO:0007669"/>
    <property type="project" value="InterPro"/>
</dbReference>
<dbReference type="PANTHER" id="PTHR30126">
    <property type="entry name" value="HTH-TYPE TRANSCRIPTIONAL REGULATOR"/>
    <property type="match status" value="1"/>
</dbReference>
<dbReference type="AlphaFoldDB" id="A0AAJ3HPS3"/>
<feature type="domain" description="HTH lysR-type" evidence="4">
    <location>
        <begin position="12"/>
        <end position="59"/>
    </location>
</feature>
<gene>
    <name evidence="5" type="ORF">M997_3300</name>
</gene>
<evidence type="ECO:0000313" key="6">
    <source>
        <dbReference type="Proteomes" id="UP000078250"/>
    </source>
</evidence>
<reference evidence="5 6" key="1">
    <citation type="submission" date="2016-04" db="EMBL/GenBank/DDBJ databases">
        <title>ATOL: Assembling a taxonomically balanced genome-scale reconstruction of the evolutionary history of the Enterobacteriaceae.</title>
        <authorList>
            <person name="Plunkett G.III."/>
            <person name="Neeno-Eckwall E.C."/>
            <person name="Glasner J.D."/>
            <person name="Perna N.T."/>
        </authorList>
    </citation>
    <scope>NUCLEOTIDE SEQUENCE [LARGE SCALE GENOMIC DNA]</scope>
    <source>
        <strain evidence="5 6">ATCC 700826</strain>
    </source>
</reference>
<keyword evidence="6" id="KW-1185">Reference proteome</keyword>
<dbReference type="InterPro" id="IPR000847">
    <property type="entry name" value="LysR_HTH_N"/>
</dbReference>
<dbReference type="SUPFAM" id="SSF46785">
    <property type="entry name" value="Winged helix' DNA-binding domain"/>
    <property type="match status" value="1"/>
</dbReference>
<name>A0AAJ3HPS3_PROHU</name>
<dbReference type="Proteomes" id="UP000078250">
    <property type="component" value="Unassembled WGS sequence"/>
</dbReference>
<dbReference type="Pfam" id="PF00126">
    <property type="entry name" value="HTH_1"/>
    <property type="match status" value="1"/>
</dbReference>
<evidence type="ECO:0000313" key="5">
    <source>
        <dbReference type="EMBL" id="OAT44934.1"/>
    </source>
</evidence>
<comment type="similarity">
    <text evidence="1">Belongs to the LysR transcriptional regulatory family.</text>
</comment>
<dbReference type="EMBL" id="LXEV01000036">
    <property type="protein sequence ID" value="OAT44934.1"/>
    <property type="molecule type" value="Genomic_DNA"/>
</dbReference>
<dbReference type="PANTHER" id="PTHR30126:SF22">
    <property type="entry name" value="HTH-TYPE TRANSCRIPTIONAL REGULATOR YHAJ-RELATED"/>
    <property type="match status" value="1"/>
</dbReference>
<dbReference type="Gene3D" id="1.10.10.10">
    <property type="entry name" value="Winged helix-like DNA-binding domain superfamily/Winged helix DNA-binding domain"/>
    <property type="match status" value="1"/>
</dbReference>
<keyword evidence="3" id="KW-0804">Transcription</keyword>
<evidence type="ECO:0000256" key="1">
    <source>
        <dbReference type="ARBA" id="ARBA00009437"/>
    </source>
</evidence>
<comment type="caution">
    <text evidence="5">The sequence shown here is derived from an EMBL/GenBank/DDBJ whole genome shotgun (WGS) entry which is preliminary data.</text>
</comment>